<dbReference type="AlphaFoldDB" id="A0A8J7IKS3"/>
<dbReference type="Proteomes" id="UP000636888">
    <property type="component" value="Unassembled WGS sequence"/>
</dbReference>
<protein>
    <submittedName>
        <fullName evidence="1">Uncharacterized protein</fullName>
    </submittedName>
</protein>
<proteinExistence type="predicted"/>
<keyword evidence="2" id="KW-1185">Reference proteome</keyword>
<sequence length="65" mass="7541">MKEPLEKTSEKTCDTRIWSPDCERGDFKTLDEKFLCVSCGTIPDLNHEVHHEMFPHISGDHSMLH</sequence>
<gene>
    <name evidence="1" type="ORF">JFN93_01010</name>
</gene>
<name>A0A8J7IKS3_9BACT</name>
<accession>A0A8J7IKS3</accession>
<dbReference type="EMBL" id="JAEMHM010000001">
    <property type="protein sequence ID" value="MBJ6723273.1"/>
    <property type="molecule type" value="Genomic_DNA"/>
</dbReference>
<organism evidence="1 2">
    <name type="scientific">Geomesophilobacter sediminis</name>
    <dbReference type="NCBI Taxonomy" id="2798584"/>
    <lineage>
        <taxon>Bacteria</taxon>
        <taxon>Pseudomonadati</taxon>
        <taxon>Thermodesulfobacteriota</taxon>
        <taxon>Desulfuromonadia</taxon>
        <taxon>Geobacterales</taxon>
        <taxon>Geobacteraceae</taxon>
        <taxon>Geomesophilobacter</taxon>
    </lineage>
</organism>
<evidence type="ECO:0000313" key="2">
    <source>
        <dbReference type="Proteomes" id="UP000636888"/>
    </source>
</evidence>
<evidence type="ECO:0000313" key="1">
    <source>
        <dbReference type="EMBL" id="MBJ6723273.1"/>
    </source>
</evidence>
<comment type="caution">
    <text evidence="1">The sequence shown here is derived from an EMBL/GenBank/DDBJ whole genome shotgun (WGS) entry which is preliminary data.</text>
</comment>
<dbReference type="RefSeq" id="WP_199382113.1">
    <property type="nucleotide sequence ID" value="NZ_JAEMHM010000001.1"/>
</dbReference>
<reference evidence="1" key="1">
    <citation type="submission" date="2020-12" db="EMBL/GenBank/DDBJ databases">
        <title>Geomonas sp. Red875, isolated from river sediment.</title>
        <authorList>
            <person name="Xu Z."/>
            <person name="Zhang Z."/>
            <person name="Masuda Y."/>
            <person name="Itoh H."/>
            <person name="Senoo K."/>
        </authorList>
    </citation>
    <scope>NUCLEOTIDE SEQUENCE</scope>
    <source>
        <strain evidence="1">Red875</strain>
    </source>
</reference>